<dbReference type="Gene3D" id="2.70.98.10">
    <property type="match status" value="1"/>
</dbReference>
<accession>A0A0G1CFF1</accession>
<evidence type="ECO:0000313" key="2">
    <source>
        <dbReference type="Proteomes" id="UP000034036"/>
    </source>
</evidence>
<name>A0A0G1CFF1_9BACT</name>
<dbReference type="AlphaFoldDB" id="A0A0G1CFF1"/>
<dbReference type="InterPro" id="IPR014718">
    <property type="entry name" value="GH-type_carb-bd"/>
</dbReference>
<dbReference type="Proteomes" id="UP000034036">
    <property type="component" value="Unassembled WGS sequence"/>
</dbReference>
<organism evidence="1 2">
    <name type="scientific">Candidatus Giovannonibacteria bacterium GW2011_GWF2_42_19</name>
    <dbReference type="NCBI Taxonomy" id="1618659"/>
    <lineage>
        <taxon>Bacteria</taxon>
        <taxon>Candidatus Giovannoniibacteriota</taxon>
    </lineage>
</organism>
<dbReference type="InterPro" id="IPR011013">
    <property type="entry name" value="Gal_mutarotase_sf_dom"/>
</dbReference>
<sequence>MIIKSGDHTVLLSCEGGSILGWQWRGHWILGPTRMEKVGDDFKLRGMTHWCYPNFGKAEGLPQHGFLRESLMEARRPSDEFAEFRKSFAAIDGFPWESRVLIENGIYCGDSEHYDHLTSSMTITNTSYRREYKTLGDMPILPALHPYFCVEPIFCAIPDSFRHGFLGKFLEPKYTVNCDVRFFFEPA</sequence>
<reference evidence="1 2" key="1">
    <citation type="journal article" date="2015" name="Nature">
        <title>rRNA introns, odd ribosomes, and small enigmatic genomes across a large radiation of phyla.</title>
        <authorList>
            <person name="Brown C.T."/>
            <person name="Hug L.A."/>
            <person name="Thomas B.C."/>
            <person name="Sharon I."/>
            <person name="Castelle C.J."/>
            <person name="Singh A."/>
            <person name="Wilkins M.J."/>
            <person name="Williams K.H."/>
            <person name="Banfield J.F."/>
        </authorList>
    </citation>
    <scope>NUCLEOTIDE SEQUENCE [LARGE SCALE GENOMIC DNA]</scope>
</reference>
<evidence type="ECO:0008006" key="3">
    <source>
        <dbReference type="Google" id="ProtNLM"/>
    </source>
</evidence>
<evidence type="ECO:0000313" key="1">
    <source>
        <dbReference type="EMBL" id="KKS48283.1"/>
    </source>
</evidence>
<dbReference type="SUPFAM" id="SSF74650">
    <property type="entry name" value="Galactose mutarotase-like"/>
    <property type="match status" value="1"/>
</dbReference>
<proteinExistence type="predicted"/>
<gene>
    <name evidence="1" type="ORF">UV11_C0010G0014</name>
</gene>
<dbReference type="GO" id="GO:0030246">
    <property type="term" value="F:carbohydrate binding"/>
    <property type="evidence" value="ECO:0007669"/>
    <property type="project" value="InterPro"/>
</dbReference>
<comment type="caution">
    <text evidence="1">The sequence shown here is derived from an EMBL/GenBank/DDBJ whole genome shotgun (WGS) entry which is preliminary data.</text>
</comment>
<dbReference type="GO" id="GO:0005975">
    <property type="term" value="P:carbohydrate metabolic process"/>
    <property type="evidence" value="ECO:0007669"/>
    <property type="project" value="InterPro"/>
</dbReference>
<dbReference type="EMBL" id="LCDF01000010">
    <property type="protein sequence ID" value="KKS48283.1"/>
    <property type="molecule type" value="Genomic_DNA"/>
</dbReference>
<dbReference type="GO" id="GO:0003824">
    <property type="term" value="F:catalytic activity"/>
    <property type="evidence" value="ECO:0007669"/>
    <property type="project" value="InterPro"/>
</dbReference>
<protein>
    <recommendedName>
        <fullName evidence="3">Aldose 1-epimerase</fullName>
    </recommendedName>
</protein>